<organism evidence="3 4">
    <name type="scientific">Setomelanomma holmii</name>
    <dbReference type="NCBI Taxonomy" id="210430"/>
    <lineage>
        <taxon>Eukaryota</taxon>
        <taxon>Fungi</taxon>
        <taxon>Dikarya</taxon>
        <taxon>Ascomycota</taxon>
        <taxon>Pezizomycotina</taxon>
        <taxon>Dothideomycetes</taxon>
        <taxon>Pleosporomycetidae</taxon>
        <taxon>Pleosporales</taxon>
        <taxon>Pleosporineae</taxon>
        <taxon>Phaeosphaeriaceae</taxon>
        <taxon>Setomelanomma</taxon>
    </lineage>
</organism>
<dbReference type="PANTHER" id="PTHR36845">
    <property type="entry name" value="HYDROLASE, PUTATIVE (AFU_ORTHOLOGUE AFUA_7G05090)-RELATED"/>
    <property type="match status" value="1"/>
</dbReference>
<gene>
    <name evidence="3" type="ORF">EK21DRAFT_94095</name>
</gene>
<dbReference type="PANTHER" id="PTHR36845:SF1">
    <property type="entry name" value="HYDROLASE, PUTATIVE (AFU_ORTHOLOGUE AFUA_7G05090)-RELATED"/>
    <property type="match status" value="1"/>
</dbReference>
<dbReference type="Gene3D" id="1.50.10.10">
    <property type="match status" value="1"/>
</dbReference>
<reference evidence="3" key="1">
    <citation type="journal article" date="2020" name="Stud. Mycol.">
        <title>101 Dothideomycetes genomes: a test case for predicting lifestyles and emergence of pathogens.</title>
        <authorList>
            <person name="Haridas S."/>
            <person name="Albert R."/>
            <person name="Binder M."/>
            <person name="Bloem J."/>
            <person name="Labutti K."/>
            <person name="Salamov A."/>
            <person name="Andreopoulos B."/>
            <person name="Baker S."/>
            <person name="Barry K."/>
            <person name="Bills G."/>
            <person name="Bluhm B."/>
            <person name="Cannon C."/>
            <person name="Castanera R."/>
            <person name="Culley D."/>
            <person name="Daum C."/>
            <person name="Ezra D."/>
            <person name="Gonzalez J."/>
            <person name="Henrissat B."/>
            <person name="Kuo A."/>
            <person name="Liang C."/>
            <person name="Lipzen A."/>
            <person name="Lutzoni F."/>
            <person name="Magnuson J."/>
            <person name="Mondo S."/>
            <person name="Nolan M."/>
            <person name="Ohm R."/>
            <person name="Pangilinan J."/>
            <person name="Park H.-J."/>
            <person name="Ramirez L."/>
            <person name="Alfaro M."/>
            <person name="Sun H."/>
            <person name="Tritt A."/>
            <person name="Yoshinaga Y."/>
            <person name="Zwiers L.-H."/>
            <person name="Turgeon B."/>
            <person name="Goodwin S."/>
            <person name="Spatafora J."/>
            <person name="Crous P."/>
            <person name="Grigoriev I."/>
        </authorList>
    </citation>
    <scope>NUCLEOTIDE SEQUENCE</scope>
    <source>
        <strain evidence="3">CBS 110217</strain>
    </source>
</reference>
<dbReference type="OrthoDB" id="2317065at2759"/>
<comment type="caution">
    <text evidence="3">The sequence shown here is derived from an EMBL/GenBank/DDBJ whole genome shotgun (WGS) entry which is preliminary data.</text>
</comment>
<dbReference type="SUPFAM" id="SSF48208">
    <property type="entry name" value="Six-hairpin glycosidases"/>
    <property type="match status" value="1"/>
</dbReference>
<dbReference type="AlphaFoldDB" id="A0A9P4LHR1"/>
<keyword evidence="4" id="KW-1185">Reference proteome</keyword>
<protein>
    <submittedName>
        <fullName evidence="3">Glycoside hydrolase family 88 protein</fullName>
    </submittedName>
</protein>
<dbReference type="GO" id="GO:0052757">
    <property type="term" value="F:chondroitin hydrolase activity"/>
    <property type="evidence" value="ECO:0007669"/>
    <property type="project" value="TreeGrafter"/>
</dbReference>
<evidence type="ECO:0000256" key="1">
    <source>
        <dbReference type="ARBA" id="ARBA00022801"/>
    </source>
</evidence>
<comment type="similarity">
    <text evidence="2">Belongs to the glycosyl hydrolase 88 family.</text>
</comment>
<evidence type="ECO:0000313" key="3">
    <source>
        <dbReference type="EMBL" id="KAF2024404.1"/>
    </source>
</evidence>
<evidence type="ECO:0000256" key="2">
    <source>
        <dbReference type="ARBA" id="ARBA00038358"/>
    </source>
</evidence>
<proteinExistence type="inferred from homology"/>
<dbReference type="GO" id="GO:0000272">
    <property type="term" value="P:polysaccharide catabolic process"/>
    <property type="evidence" value="ECO:0007669"/>
    <property type="project" value="TreeGrafter"/>
</dbReference>
<evidence type="ECO:0000313" key="4">
    <source>
        <dbReference type="Proteomes" id="UP000799777"/>
    </source>
</evidence>
<dbReference type="InterPro" id="IPR012341">
    <property type="entry name" value="6hp_glycosidase-like_sf"/>
</dbReference>
<accession>A0A9P4LHR1</accession>
<dbReference type="EMBL" id="ML978296">
    <property type="protein sequence ID" value="KAF2024404.1"/>
    <property type="molecule type" value="Genomic_DNA"/>
</dbReference>
<sequence>MAAVNGHELRTNPGHLVDQGNKKKLTNLYAPSAEVKIWGVAAKGMRQPSPPTLFPEYTKPGGVDYIYRELDFWTSGFFPGSLHLLLERRRKYAHITSCTARSSQDVPHLLNLEHACGYWTENLHQNALLNTTHDLGFIIIPWARIAYELNHDLRAMETIKTAANTLYSRYNDKMGCIRSWDKCVKKKYNFQDVETDFMVIIDNMMSHDMLFYAVLKTGNSAMFSTAVQHARTTARTHIRPDGSTTHLIVLDPRTGDLRHRLNQGYSHTSCWARGQAWAIAGFAETYHWTRDEEFLHISRRCADFFLARVDESGVVPRDFDAREVEGPGQPSDSSAAMIAAYGMLLIHQALATADHHSRYLTEALKMTRAVCINHLNPAAGLNETTTEIETVEHGRVQECVQHVEMGVGETILNGATINNFEFAHRRWAEHGLVYADYYFLLVGNKLLEMGIGAQILA</sequence>
<name>A0A9P4LHR1_9PLEO</name>
<dbReference type="InterPro" id="IPR052369">
    <property type="entry name" value="UG_Glycosaminoglycan_Hydrolase"/>
</dbReference>
<dbReference type="Proteomes" id="UP000799777">
    <property type="component" value="Unassembled WGS sequence"/>
</dbReference>
<keyword evidence="1 3" id="KW-0378">Hydrolase</keyword>
<dbReference type="InterPro" id="IPR008928">
    <property type="entry name" value="6-hairpin_glycosidase_sf"/>
</dbReference>